<gene>
    <name evidence="2" type="ORF">NCTC10138_01708</name>
</gene>
<protein>
    <submittedName>
        <fullName evidence="2">Uncharacterized protein</fullName>
    </submittedName>
</protein>
<dbReference type="AlphaFoldDB" id="A0A449BG88"/>
<evidence type="ECO:0000256" key="1">
    <source>
        <dbReference type="SAM" id="Phobius"/>
    </source>
</evidence>
<dbReference type="STRING" id="1278311.GCA_000428705_00850"/>
<dbReference type="Proteomes" id="UP000289841">
    <property type="component" value="Chromosome"/>
</dbReference>
<organism evidence="2 3">
    <name type="scientific">Haploplasma axanthum</name>
    <name type="common">Acholeplasma axanthum</name>
    <dbReference type="NCBI Taxonomy" id="29552"/>
    <lineage>
        <taxon>Bacteria</taxon>
        <taxon>Bacillati</taxon>
        <taxon>Mycoplasmatota</taxon>
        <taxon>Mollicutes</taxon>
        <taxon>Acholeplasmatales</taxon>
        <taxon>Acholeplasmataceae</taxon>
        <taxon>Haploplasma</taxon>
    </lineage>
</organism>
<proteinExistence type="predicted"/>
<reference evidence="2 3" key="1">
    <citation type="submission" date="2019-01" db="EMBL/GenBank/DDBJ databases">
        <authorList>
            <consortium name="Pathogen Informatics"/>
        </authorList>
    </citation>
    <scope>NUCLEOTIDE SEQUENCE [LARGE SCALE GENOMIC DNA]</scope>
    <source>
        <strain evidence="2 3">NCTC10138</strain>
    </source>
</reference>
<feature type="transmembrane region" description="Helical" evidence="1">
    <location>
        <begin position="7"/>
        <end position="27"/>
    </location>
</feature>
<keyword evidence="1" id="KW-1133">Transmembrane helix</keyword>
<feature type="transmembrane region" description="Helical" evidence="1">
    <location>
        <begin position="39"/>
        <end position="58"/>
    </location>
</feature>
<keyword evidence="3" id="KW-1185">Reference proteome</keyword>
<sequence length="333" mass="39040">MKRKIKTFLYTGILYIILAIIILVLIVSDKNSRTKTDNLVMGFSMVPLFVIIGIASLVQYFLKIKNRSILELVAKKGFRYTIISIVLLLSLGIIVSGVLLKNYFVIIIGVVYLLVLSGFIVLYKSLFRDDKNFNNKITKRYLGVLVGDEYYLNGVNILDNNNYEVIDKRIILSIDNREYESDEIIYVKGKTFKFLIAYKIVGDSEKIAFAVRHADFYKLRFNDIDTNANTDMKKNYEYIQAYYENNKEKYNDPTFYYDEESIYRIKPYEHEGIFFIIEEMLSSWPSFGYDDNKVSYWELLGVKQIDVKSFDEAVRFVEKHINDLKKNENKNSK</sequence>
<keyword evidence="1" id="KW-0472">Membrane</keyword>
<dbReference type="EMBL" id="LR215048">
    <property type="protein sequence ID" value="VEU81310.1"/>
    <property type="molecule type" value="Genomic_DNA"/>
</dbReference>
<dbReference type="KEGG" id="aaxa:NCTC10138_01708"/>
<name>A0A449BG88_HAPAX</name>
<accession>A0A449BG88</accession>
<evidence type="ECO:0000313" key="3">
    <source>
        <dbReference type="Proteomes" id="UP000289841"/>
    </source>
</evidence>
<keyword evidence="1" id="KW-0812">Transmembrane</keyword>
<feature type="transmembrane region" description="Helical" evidence="1">
    <location>
        <begin position="103"/>
        <end position="123"/>
    </location>
</feature>
<feature type="transmembrane region" description="Helical" evidence="1">
    <location>
        <begin position="78"/>
        <end position="97"/>
    </location>
</feature>
<dbReference type="RefSeq" id="WP_026390453.1">
    <property type="nucleotide sequence ID" value="NZ_LR215048.1"/>
</dbReference>
<evidence type="ECO:0000313" key="2">
    <source>
        <dbReference type="EMBL" id="VEU81310.1"/>
    </source>
</evidence>